<dbReference type="EMBL" id="LCLS01000029">
    <property type="protein sequence ID" value="KKU20752.1"/>
    <property type="molecule type" value="Genomic_DNA"/>
</dbReference>
<dbReference type="AlphaFoldDB" id="A0A0G1NK89"/>
<dbReference type="SUPFAM" id="SSF158446">
    <property type="entry name" value="IVS-encoded protein-like"/>
    <property type="match status" value="1"/>
</dbReference>
<dbReference type="Pfam" id="PF05635">
    <property type="entry name" value="23S_rRNA_IVP"/>
    <property type="match status" value="1"/>
</dbReference>
<protein>
    <submittedName>
        <fullName evidence="1">S23 ribosomal protein</fullName>
    </submittedName>
</protein>
<dbReference type="GO" id="GO:0005840">
    <property type="term" value="C:ribosome"/>
    <property type="evidence" value="ECO:0007669"/>
    <property type="project" value="UniProtKB-KW"/>
</dbReference>
<name>A0A0G1NK89_9BACT</name>
<accession>A0A0G1NK89</accession>
<organism evidence="1 2">
    <name type="scientific">Candidatus Nomurabacteria bacterium GW2011_GWA1_46_11</name>
    <dbReference type="NCBI Taxonomy" id="1618732"/>
    <lineage>
        <taxon>Bacteria</taxon>
        <taxon>Candidatus Nomuraibacteriota</taxon>
    </lineage>
</organism>
<dbReference type="PANTHER" id="PTHR38471">
    <property type="entry name" value="FOUR HELIX BUNDLE PROTEIN"/>
    <property type="match status" value="1"/>
</dbReference>
<dbReference type="InterPro" id="IPR012657">
    <property type="entry name" value="23S_rRNA-intervening_sequence"/>
</dbReference>
<dbReference type="InterPro" id="IPR036583">
    <property type="entry name" value="23S_rRNA_IVS_sf"/>
</dbReference>
<keyword evidence="1" id="KW-0689">Ribosomal protein</keyword>
<dbReference type="Proteomes" id="UP000034107">
    <property type="component" value="Unassembled WGS sequence"/>
</dbReference>
<dbReference type="Gene3D" id="1.20.1440.60">
    <property type="entry name" value="23S rRNA-intervening sequence"/>
    <property type="match status" value="1"/>
</dbReference>
<evidence type="ECO:0000313" key="1">
    <source>
        <dbReference type="EMBL" id="KKU20752.1"/>
    </source>
</evidence>
<proteinExistence type="predicted"/>
<sequence>MFQFEKLILYDQAVNFSKYIYTLTKKFPKDEIFGLTNQLRRAAVSISLNIAEGSSRGKKDFSHFLDLSRGSCFECVAALKIAKGCGYIIDDEYNQNYQKCEEISRMISGLKKSLL</sequence>
<gene>
    <name evidence="1" type="ORF">UX31_C0029G0006</name>
</gene>
<dbReference type="PANTHER" id="PTHR38471:SF2">
    <property type="entry name" value="FOUR HELIX BUNDLE PROTEIN"/>
    <property type="match status" value="1"/>
</dbReference>
<comment type="caution">
    <text evidence="1">The sequence shown here is derived from an EMBL/GenBank/DDBJ whole genome shotgun (WGS) entry which is preliminary data.</text>
</comment>
<dbReference type="CDD" id="cd16377">
    <property type="entry name" value="23S_rRNA_IVP_like"/>
    <property type="match status" value="1"/>
</dbReference>
<keyword evidence="1" id="KW-0687">Ribonucleoprotein</keyword>
<reference evidence="1 2" key="1">
    <citation type="journal article" date="2015" name="Nature">
        <title>rRNA introns, odd ribosomes, and small enigmatic genomes across a large radiation of phyla.</title>
        <authorList>
            <person name="Brown C.T."/>
            <person name="Hug L.A."/>
            <person name="Thomas B.C."/>
            <person name="Sharon I."/>
            <person name="Castelle C.J."/>
            <person name="Singh A."/>
            <person name="Wilkins M.J."/>
            <person name="Williams K.H."/>
            <person name="Banfield J.F."/>
        </authorList>
    </citation>
    <scope>NUCLEOTIDE SEQUENCE [LARGE SCALE GENOMIC DNA]</scope>
</reference>
<dbReference type="NCBIfam" id="TIGR02436">
    <property type="entry name" value="four helix bundle protein"/>
    <property type="match status" value="1"/>
</dbReference>
<evidence type="ECO:0000313" key="2">
    <source>
        <dbReference type="Proteomes" id="UP000034107"/>
    </source>
</evidence>